<protein>
    <submittedName>
        <fullName evidence="1">Uncharacterized protein</fullName>
    </submittedName>
</protein>
<sequence>MKSFVEMKLLREREWRAWKQEYLREKIHFLEFTWALDEDSIAQLQMRLALAKDQEIYRTPIVDSAGKVHNDVRTRELEALYNFLISERNLRERRAQGKWMLIQSARNIAELPVIRE</sequence>
<keyword evidence="2" id="KW-1185">Reference proteome</keyword>
<evidence type="ECO:0000313" key="2">
    <source>
        <dbReference type="Proteomes" id="UP001449178"/>
    </source>
</evidence>
<dbReference type="RefSeq" id="WP_026878047.1">
    <property type="nucleotide sequence ID" value="NZ_AZOD01000001.1"/>
</dbReference>
<reference evidence="1 2" key="1">
    <citation type="submission" date="2024-03" db="EMBL/GenBank/DDBJ databases">
        <title>Complete Genome Sequence and Annotation of Ignatzschineria larvae DSM 13226.</title>
        <authorList>
            <person name="Cantrell E."/>
            <person name="Burcham Z.M."/>
        </authorList>
    </citation>
    <scope>NUCLEOTIDE SEQUENCE [LARGE SCALE GENOMIC DNA]</scope>
    <source>
        <strain evidence="1 2">DSM 13226</strain>
    </source>
</reference>
<proteinExistence type="predicted"/>
<dbReference type="EMBL" id="CP150637">
    <property type="protein sequence ID" value="WZW88717.1"/>
    <property type="molecule type" value="Genomic_DNA"/>
</dbReference>
<dbReference type="Proteomes" id="UP001449178">
    <property type="component" value="Chromosome"/>
</dbReference>
<name>A0ABZ3C2V1_9GAMM</name>
<accession>A0ABZ3C2V1</accession>
<evidence type="ECO:0000313" key="1">
    <source>
        <dbReference type="EMBL" id="WZW88717.1"/>
    </source>
</evidence>
<organism evidence="1 2">
    <name type="scientific">Ignatzschineria larvae DSM 13226</name>
    <dbReference type="NCBI Taxonomy" id="1111732"/>
    <lineage>
        <taxon>Bacteria</taxon>
        <taxon>Pseudomonadati</taxon>
        <taxon>Pseudomonadota</taxon>
        <taxon>Gammaproteobacteria</taxon>
        <taxon>Cardiobacteriales</taxon>
        <taxon>Ignatzschineriaceae</taxon>
        <taxon>Ignatzschineria</taxon>
    </lineage>
</organism>
<gene>
    <name evidence="1" type="ORF">WMO13_04830</name>
</gene>